<name>A0A0A9C4F8_ARUDO</name>
<sequence length="23" mass="2314">MTGILAESVVCSLMGCSVVVSEV</sequence>
<organism evidence="1">
    <name type="scientific">Arundo donax</name>
    <name type="common">Giant reed</name>
    <name type="synonym">Donax arundinaceus</name>
    <dbReference type="NCBI Taxonomy" id="35708"/>
    <lineage>
        <taxon>Eukaryota</taxon>
        <taxon>Viridiplantae</taxon>
        <taxon>Streptophyta</taxon>
        <taxon>Embryophyta</taxon>
        <taxon>Tracheophyta</taxon>
        <taxon>Spermatophyta</taxon>
        <taxon>Magnoliopsida</taxon>
        <taxon>Liliopsida</taxon>
        <taxon>Poales</taxon>
        <taxon>Poaceae</taxon>
        <taxon>PACMAD clade</taxon>
        <taxon>Arundinoideae</taxon>
        <taxon>Arundineae</taxon>
        <taxon>Arundo</taxon>
    </lineage>
</organism>
<evidence type="ECO:0000313" key="1">
    <source>
        <dbReference type="EMBL" id="JAD70466.1"/>
    </source>
</evidence>
<proteinExistence type="predicted"/>
<protein>
    <submittedName>
        <fullName evidence="1">Uncharacterized protein</fullName>
    </submittedName>
</protein>
<accession>A0A0A9C4F8</accession>
<reference evidence="1" key="2">
    <citation type="journal article" date="2015" name="Data Brief">
        <title>Shoot transcriptome of the giant reed, Arundo donax.</title>
        <authorList>
            <person name="Barrero R.A."/>
            <person name="Guerrero F.D."/>
            <person name="Moolhuijzen P."/>
            <person name="Goolsby J.A."/>
            <person name="Tidwell J."/>
            <person name="Bellgard S.E."/>
            <person name="Bellgard M.I."/>
        </authorList>
    </citation>
    <scope>NUCLEOTIDE SEQUENCE</scope>
    <source>
        <tissue evidence="1">Shoot tissue taken approximately 20 cm above the soil surface</tissue>
    </source>
</reference>
<dbReference type="EMBL" id="GBRH01227429">
    <property type="protein sequence ID" value="JAD70466.1"/>
    <property type="molecule type" value="Transcribed_RNA"/>
</dbReference>
<reference evidence="1" key="1">
    <citation type="submission" date="2014-09" db="EMBL/GenBank/DDBJ databases">
        <authorList>
            <person name="Magalhaes I.L.F."/>
            <person name="Oliveira U."/>
            <person name="Santos F.R."/>
            <person name="Vidigal T.H.D.A."/>
            <person name="Brescovit A.D."/>
            <person name="Santos A.J."/>
        </authorList>
    </citation>
    <scope>NUCLEOTIDE SEQUENCE</scope>
    <source>
        <tissue evidence="1">Shoot tissue taken approximately 20 cm above the soil surface</tissue>
    </source>
</reference>
<dbReference type="AlphaFoldDB" id="A0A0A9C4F8"/>